<accession>A0A0E9W3Z9</accession>
<reference evidence="1" key="2">
    <citation type="journal article" date="2015" name="Fish Shellfish Immunol.">
        <title>Early steps in the European eel (Anguilla anguilla)-Vibrio vulnificus interaction in the gills: Role of the RtxA13 toxin.</title>
        <authorList>
            <person name="Callol A."/>
            <person name="Pajuelo D."/>
            <person name="Ebbesson L."/>
            <person name="Teles M."/>
            <person name="MacKenzie S."/>
            <person name="Amaro C."/>
        </authorList>
    </citation>
    <scope>NUCLEOTIDE SEQUENCE</scope>
</reference>
<dbReference type="EMBL" id="GBXM01023473">
    <property type="protein sequence ID" value="JAH85104.1"/>
    <property type="molecule type" value="Transcribed_RNA"/>
</dbReference>
<proteinExistence type="predicted"/>
<name>A0A0E9W3Z9_ANGAN</name>
<organism evidence="1">
    <name type="scientific">Anguilla anguilla</name>
    <name type="common">European freshwater eel</name>
    <name type="synonym">Muraena anguilla</name>
    <dbReference type="NCBI Taxonomy" id="7936"/>
    <lineage>
        <taxon>Eukaryota</taxon>
        <taxon>Metazoa</taxon>
        <taxon>Chordata</taxon>
        <taxon>Craniata</taxon>
        <taxon>Vertebrata</taxon>
        <taxon>Euteleostomi</taxon>
        <taxon>Actinopterygii</taxon>
        <taxon>Neopterygii</taxon>
        <taxon>Teleostei</taxon>
        <taxon>Anguilliformes</taxon>
        <taxon>Anguillidae</taxon>
        <taxon>Anguilla</taxon>
    </lineage>
</organism>
<sequence length="50" mass="5709">MQDMLSVVSLEECVFHMSIQFIPCSALQYTDKVFNLISQASFCACRSWLS</sequence>
<dbReference type="AlphaFoldDB" id="A0A0E9W3Z9"/>
<evidence type="ECO:0000313" key="1">
    <source>
        <dbReference type="EMBL" id="JAH85104.1"/>
    </source>
</evidence>
<protein>
    <submittedName>
        <fullName evidence="1">Uncharacterized protein</fullName>
    </submittedName>
</protein>
<reference evidence="1" key="1">
    <citation type="submission" date="2014-11" db="EMBL/GenBank/DDBJ databases">
        <authorList>
            <person name="Amaro Gonzalez C."/>
        </authorList>
    </citation>
    <scope>NUCLEOTIDE SEQUENCE</scope>
</reference>